<dbReference type="EMBL" id="PEKP01000019">
    <property type="protein sequence ID" value="PIK26283.1"/>
    <property type="molecule type" value="Genomic_DNA"/>
</dbReference>
<comment type="caution">
    <text evidence="1">The sequence shown here is derived from an EMBL/GenBank/DDBJ whole genome shotgun (WGS) entry which is preliminary data.</text>
</comment>
<evidence type="ECO:0000313" key="1">
    <source>
        <dbReference type="EMBL" id="PIK26283.1"/>
    </source>
</evidence>
<protein>
    <submittedName>
        <fullName evidence="1">Uncharacterized protein</fullName>
    </submittedName>
</protein>
<reference evidence="1 2" key="1">
    <citation type="submission" date="2017-11" db="EMBL/GenBank/DDBJ databases">
        <title>Draft genome sequence of Bacillus pumilus 51_5il from lake Gorkoye (Russia: Novosibirsk region).</title>
        <authorList>
            <person name="Shipova A.A."/>
            <person name="Rozanov A.S."/>
            <person name="Bryanskaya A.V."/>
            <person name="Peltek S.E."/>
        </authorList>
    </citation>
    <scope>NUCLEOTIDE SEQUENCE [LARGE SCALE GENOMIC DNA]</scope>
    <source>
        <strain evidence="1 2">51_5il</strain>
    </source>
</reference>
<dbReference type="Proteomes" id="UP000230768">
    <property type="component" value="Unassembled WGS sequence"/>
</dbReference>
<evidence type="ECO:0000313" key="2">
    <source>
        <dbReference type="Proteomes" id="UP000230768"/>
    </source>
</evidence>
<dbReference type="AlphaFoldDB" id="A0A2G8IS52"/>
<gene>
    <name evidence="1" type="ORF">CTV99_13385</name>
</gene>
<name>A0A2G8IS52_BACPU</name>
<proteinExistence type="predicted"/>
<organism evidence="1 2">
    <name type="scientific">Bacillus pumilus</name>
    <name type="common">Bacillus mesentericus</name>
    <dbReference type="NCBI Taxonomy" id="1408"/>
    <lineage>
        <taxon>Bacteria</taxon>
        <taxon>Bacillati</taxon>
        <taxon>Bacillota</taxon>
        <taxon>Bacilli</taxon>
        <taxon>Bacillales</taxon>
        <taxon>Bacillaceae</taxon>
        <taxon>Bacillus</taxon>
    </lineage>
</organism>
<sequence length="62" mass="6880">MSVLCAGAHECQIRCAPVLVLPRLQRFSITLKRRQRAKIKIILALCQQSEELLGAVPFTSSS</sequence>
<accession>A0A2G8IS52</accession>